<keyword evidence="4" id="KW-1185">Reference proteome</keyword>
<evidence type="ECO:0000259" key="2">
    <source>
        <dbReference type="Pfam" id="PF07593"/>
    </source>
</evidence>
<feature type="non-terminal residue" evidence="3">
    <location>
        <position position="1087"/>
    </location>
</feature>
<sequence length="1087" mass="120467">MNRLLILPISLSCLTFTGCKSDSSDQSVFSLLPSKKTGITFINRLKEQVDNNIIISENFYNGSGVSAGDINNDGLVDLYFVSNQNENKLYLNKGNFTFADISDRAGVEGHKGLSSGSTMVDINSDGNLDIYVCYSTTKLKTNTRNQLFINNGDLTFTESAKKYGLDDKGQSNQAAFLDYDRDGDLDVFMLNHQINNKNIDSLDYFRTRVSVEAGDRLYRNDGDLFTDVTLEAGINSHVLGYGLGVAVGDFNIDGYPDIYVSNDFIEHDYLYINNGDGTFTESSKTALKHMSNFSMGNDVGDINNDGLPDIISLDMVAEDNYGIKANMSGMDIEKFWFTVKSGFHHQYMYNTLQLNMGNTQFSEVGQLAGVSSTDWSWAPLLADFDNDGHKDLFITNGFRRAFRNNDFQKYANKKLHGSGEVDKEQFPIILKELLEKMPVKQISNYMYHNQGHLAFVNKAEEWGLAEPSFSNGAAYADLDNDGDLDLVVNNIDQPAFVYRNNSVENLDHHYLKFTFKGSDKNPDGIGAKVTIWHEGQQQYAEHYLTRGYMSSVARGLHFGLGKSTAIDSMQVEWPGGKVQKLKTLQADRTIILDYKEAVEVQVRSSNAPLLFADVSDTYLLDYVHRENDFDDYSVQVLLPHRYSQFGPSLSVADVNKDGLEDFFVGGAANQSGVLYAQQPDGQFKALRGPWEIHYKHEDVSSIFFDANADGYKDLLVVSGGNEFVKDDPFLGDRLYLNDGQGGFTDASDLLPGHAFSGSIARSCDFDQDGDEDLFIGERHIPHHYPMLGSGYLYENTGGMFKDVTATKATGLTGIGLVTDATWTDIDGDGDQDLVVVGEWMGVTVYTNEGGQLQVPETLADSEGWWYSVAAGDFDGDGDQDLVCGNLGLNYKYSASEEAPFEVYASDFDNNNRLDIILSFHEGENLYPLRGRECSSEQMPYIKEKFPTYDAFAKASVEEVLGKSNMETALNRKAVTFASTYYENIGNGQFEARLLPALAQLSSVNAIETGDFDGDGNLDMVLAGNLYSSEVETPRNDASYGVYLKGDGLGGFDAYYPYESGLYADGDVKQTSLIRIKGQPHLLLAINN</sequence>
<dbReference type="Proteomes" id="UP001172083">
    <property type="component" value="Unassembled WGS sequence"/>
</dbReference>
<dbReference type="SUPFAM" id="SSF69318">
    <property type="entry name" value="Integrin alpha N-terminal domain"/>
    <property type="match status" value="3"/>
</dbReference>
<evidence type="ECO:0000313" key="4">
    <source>
        <dbReference type="Proteomes" id="UP001172083"/>
    </source>
</evidence>
<dbReference type="PANTHER" id="PTHR16026:SF0">
    <property type="entry name" value="CARTILAGE ACIDIC PROTEIN 1"/>
    <property type="match status" value="1"/>
</dbReference>
<dbReference type="InterPro" id="IPR011519">
    <property type="entry name" value="UnbV_ASPIC"/>
</dbReference>
<organism evidence="3 4">
    <name type="scientific">Agaribacillus aureus</name>
    <dbReference type="NCBI Taxonomy" id="3051825"/>
    <lineage>
        <taxon>Bacteria</taxon>
        <taxon>Pseudomonadati</taxon>
        <taxon>Bacteroidota</taxon>
        <taxon>Cytophagia</taxon>
        <taxon>Cytophagales</taxon>
        <taxon>Splendidivirgaceae</taxon>
        <taxon>Agaribacillus</taxon>
    </lineage>
</organism>
<evidence type="ECO:0000313" key="3">
    <source>
        <dbReference type="EMBL" id="MDN5210396.1"/>
    </source>
</evidence>
<dbReference type="Pfam" id="PF13517">
    <property type="entry name" value="FG-GAP_3"/>
    <property type="match status" value="6"/>
</dbReference>
<feature type="domain" description="ASPIC/UnbV" evidence="2">
    <location>
        <begin position="524"/>
        <end position="590"/>
    </location>
</feature>
<proteinExistence type="predicted"/>
<dbReference type="InterPro" id="IPR028994">
    <property type="entry name" value="Integrin_alpha_N"/>
</dbReference>
<keyword evidence="1" id="KW-0732">Signal</keyword>
<evidence type="ECO:0000256" key="1">
    <source>
        <dbReference type="ARBA" id="ARBA00022729"/>
    </source>
</evidence>
<name>A0ABT8L1M7_9BACT</name>
<dbReference type="InterPro" id="IPR027039">
    <property type="entry name" value="Crtac1"/>
</dbReference>
<dbReference type="RefSeq" id="WP_346755740.1">
    <property type="nucleotide sequence ID" value="NZ_JAUJEB010000001.1"/>
</dbReference>
<protein>
    <submittedName>
        <fullName evidence="3">VCBS repeat-containing protein</fullName>
    </submittedName>
</protein>
<dbReference type="PANTHER" id="PTHR16026">
    <property type="entry name" value="CARTILAGE ACIDIC PROTEIN 1"/>
    <property type="match status" value="1"/>
</dbReference>
<reference evidence="3" key="1">
    <citation type="submission" date="2023-06" db="EMBL/GenBank/DDBJ databases">
        <title>Genomic of Agaribacillus aureum.</title>
        <authorList>
            <person name="Wang G."/>
        </authorList>
    </citation>
    <scope>NUCLEOTIDE SEQUENCE</scope>
    <source>
        <strain evidence="3">BMA12</strain>
    </source>
</reference>
<dbReference type="EMBL" id="JAUJEB010000001">
    <property type="protein sequence ID" value="MDN5210396.1"/>
    <property type="molecule type" value="Genomic_DNA"/>
</dbReference>
<comment type="caution">
    <text evidence="3">The sequence shown here is derived from an EMBL/GenBank/DDBJ whole genome shotgun (WGS) entry which is preliminary data.</text>
</comment>
<accession>A0ABT8L1M7</accession>
<dbReference type="Pfam" id="PF07593">
    <property type="entry name" value="UnbV_ASPIC"/>
    <property type="match status" value="1"/>
</dbReference>
<gene>
    <name evidence="3" type="ORF">QQ020_00005</name>
</gene>
<dbReference type="PROSITE" id="PS51257">
    <property type="entry name" value="PROKAR_LIPOPROTEIN"/>
    <property type="match status" value="1"/>
</dbReference>
<dbReference type="InterPro" id="IPR013517">
    <property type="entry name" value="FG-GAP"/>
</dbReference>
<dbReference type="Gene3D" id="2.130.10.130">
    <property type="entry name" value="Integrin alpha, N-terminal"/>
    <property type="match status" value="4"/>
</dbReference>